<comment type="caution">
    <text evidence="10">The sequence shown here is derived from an EMBL/GenBank/DDBJ whole genome shotgun (WGS) entry which is preliminary data.</text>
</comment>
<comment type="subcellular location">
    <subcellularLocation>
        <location evidence="1">Cell outer membrane</location>
    </subcellularLocation>
</comment>
<sequence length="456" mass="51811">MKRIFYLLTCFLIVPLVSFAQTERITLQQAVDLALENNYQLKQAENNLNLAENDIKSEYADFLPSVSGNLNGSRTAGQQFIFDRFSEGLDPFVDVTSQSVSGRVGADVTLFDGFNNILTLRASQQSKISSEESLRRARENVIFNTASRYLQVLLDMQLLEIAQENLVTSQRQLEQIEAQVEVGSLPTVDLFNQEAQVANDELSVTQRNNALNMSKLLLIRQLQIDPQRQYEFVVPDLPDQQDVSMLSMYDLNDLVDQAMMNRADIKSEEADINNLRYQLKITKGSLYPSISASAGLSSRYSDQYSLAGEDVPFDDQFFDQQVNRSLGLSVSIPIFQNWNRMNNIQSAKVQLKNAQLSLDNTKLQVIQEVTQAFNDYDSYMQEFNAAEKSLIASEKAFETQQERYNVGASTLIELSEAQSSYVEAQSNYTQSRYNLIFQEKLLDYYLGQFTGEDVEF</sequence>
<evidence type="ECO:0000313" key="10">
    <source>
        <dbReference type="EMBL" id="MCG2588738.1"/>
    </source>
</evidence>
<evidence type="ECO:0000256" key="5">
    <source>
        <dbReference type="ARBA" id="ARBA00022692"/>
    </source>
</evidence>
<gene>
    <name evidence="10" type="ORF">L6773_09185</name>
</gene>
<feature type="coiled-coil region" evidence="8">
    <location>
        <begin position="34"/>
        <end position="61"/>
    </location>
</feature>
<keyword evidence="6" id="KW-0472">Membrane</keyword>
<dbReference type="Proteomes" id="UP001165366">
    <property type="component" value="Unassembled WGS sequence"/>
</dbReference>
<keyword evidence="8" id="KW-0175">Coiled coil</keyword>
<evidence type="ECO:0000256" key="9">
    <source>
        <dbReference type="SAM" id="SignalP"/>
    </source>
</evidence>
<accession>A0ABS9KD24</accession>
<dbReference type="PANTHER" id="PTHR30026:SF20">
    <property type="entry name" value="OUTER MEMBRANE PROTEIN TOLC"/>
    <property type="match status" value="1"/>
</dbReference>
<feature type="chain" id="PRO_5047449802" evidence="9">
    <location>
        <begin position="21"/>
        <end position="456"/>
    </location>
</feature>
<evidence type="ECO:0000313" key="11">
    <source>
        <dbReference type="Proteomes" id="UP001165366"/>
    </source>
</evidence>
<dbReference type="RefSeq" id="WP_237853629.1">
    <property type="nucleotide sequence ID" value="NZ_JAKLWS010000009.1"/>
</dbReference>
<evidence type="ECO:0000256" key="4">
    <source>
        <dbReference type="ARBA" id="ARBA00022452"/>
    </source>
</evidence>
<dbReference type="InterPro" id="IPR051906">
    <property type="entry name" value="TolC-like"/>
</dbReference>
<dbReference type="InterPro" id="IPR003423">
    <property type="entry name" value="OMP_efflux"/>
</dbReference>
<name>A0ABS9KD24_9BACT</name>
<keyword evidence="11" id="KW-1185">Reference proteome</keyword>
<evidence type="ECO:0000256" key="2">
    <source>
        <dbReference type="ARBA" id="ARBA00007613"/>
    </source>
</evidence>
<dbReference type="EMBL" id="JAKLWS010000009">
    <property type="protein sequence ID" value="MCG2588738.1"/>
    <property type="molecule type" value="Genomic_DNA"/>
</dbReference>
<evidence type="ECO:0000256" key="8">
    <source>
        <dbReference type="SAM" id="Coils"/>
    </source>
</evidence>
<evidence type="ECO:0000256" key="1">
    <source>
        <dbReference type="ARBA" id="ARBA00004442"/>
    </source>
</evidence>
<evidence type="ECO:0000256" key="3">
    <source>
        <dbReference type="ARBA" id="ARBA00022448"/>
    </source>
</evidence>
<keyword evidence="9" id="KW-0732">Signal</keyword>
<proteinExistence type="inferred from homology"/>
<feature type="signal peptide" evidence="9">
    <location>
        <begin position="1"/>
        <end position="20"/>
    </location>
</feature>
<evidence type="ECO:0000256" key="6">
    <source>
        <dbReference type="ARBA" id="ARBA00023136"/>
    </source>
</evidence>
<dbReference type="Pfam" id="PF02321">
    <property type="entry name" value="OEP"/>
    <property type="match status" value="2"/>
</dbReference>
<keyword evidence="5" id="KW-0812">Transmembrane</keyword>
<organism evidence="10 11">
    <name type="scientific">Rhodohalobacter sulfatireducens</name>
    <dbReference type="NCBI Taxonomy" id="2911366"/>
    <lineage>
        <taxon>Bacteria</taxon>
        <taxon>Pseudomonadati</taxon>
        <taxon>Balneolota</taxon>
        <taxon>Balneolia</taxon>
        <taxon>Balneolales</taxon>
        <taxon>Balneolaceae</taxon>
        <taxon>Rhodohalobacter</taxon>
    </lineage>
</organism>
<keyword evidence="3" id="KW-0813">Transport</keyword>
<keyword evidence="4" id="KW-1134">Transmembrane beta strand</keyword>
<protein>
    <submittedName>
        <fullName evidence="10">TolC family protein</fullName>
    </submittedName>
</protein>
<comment type="similarity">
    <text evidence="2">Belongs to the outer membrane factor (OMF) (TC 1.B.17) family.</text>
</comment>
<reference evidence="10" key="2">
    <citation type="submission" date="2024-05" db="EMBL/GenBank/DDBJ databases">
        <title>Rhodohalobacter halophilus gen. nov., sp. nov., a moderately halophilic member of the family Balneolaceae.</title>
        <authorList>
            <person name="Xia J."/>
        </authorList>
    </citation>
    <scope>NUCLEOTIDE SEQUENCE</scope>
    <source>
        <strain evidence="10">WB101</strain>
    </source>
</reference>
<dbReference type="PANTHER" id="PTHR30026">
    <property type="entry name" value="OUTER MEMBRANE PROTEIN TOLC"/>
    <property type="match status" value="1"/>
</dbReference>
<dbReference type="SUPFAM" id="SSF56954">
    <property type="entry name" value="Outer membrane efflux proteins (OEP)"/>
    <property type="match status" value="1"/>
</dbReference>
<reference evidence="10" key="1">
    <citation type="submission" date="2022-01" db="EMBL/GenBank/DDBJ databases">
        <authorList>
            <person name="Wang Y."/>
        </authorList>
    </citation>
    <scope>NUCLEOTIDE SEQUENCE</scope>
    <source>
        <strain evidence="10">WB101</strain>
    </source>
</reference>
<evidence type="ECO:0000256" key="7">
    <source>
        <dbReference type="ARBA" id="ARBA00023237"/>
    </source>
</evidence>
<keyword evidence="7" id="KW-0998">Cell outer membrane</keyword>
<dbReference type="Gene3D" id="1.20.1600.10">
    <property type="entry name" value="Outer membrane efflux proteins (OEP)"/>
    <property type="match status" value="1"/>
</dbReference>